<feature type="region of interest" description="Disordered" evidence="1">
    <location>
        <begin position="36"/>
        <end position="81"/>
    </location>
</feature>
<evidence type="ECO:0000313" key="2">
    <source>
        <dbReference type="EMBL" id="RZC78516.1"/>
    </source>
</evidence>
<name>A0A4Y7L035_PAPSO</name>
<evidence type="ECO:0000256" key="1">
    <source>
        <dbReference type="SAM" id="MobiDB-lite"/>
    </source>
</evidence>
<accession>A0A4Y7L035</accession>
<keyword evidence="3" id="KW-1185">Reference proteome</keyword>
<dbReference type="Gramene" id="RZC78516">
    <property type="protein sequence ID" value="RZC78516"/>
    <property type="gene ID" value="C5167_002705"/>
</dbReference>
<gene>
    <name evidence="2" type="ORF">C5167_002705</name>
</gene>
<proteinExistence type="predicted"/>
<reference evidence="2 3" key="1">
    <citation type="journal article" date="2018" name="Science">
        <title>The opium poppy genome and morphinan production.</title>
        <authorList>
            <person name="Guo L."/>
            <person name="Winzer T."/>
            <person name="Yang X."/>
            <person name="Li Y."/>
            <person name="Ning Z."/>
            <person name="He Z."/>
            <person name="Teodor R."/>
            <person name="Lu Y."/>
            <person name="Bowser T.A."/>
            <person name="Graham I.A."/>
            <person name="Ye K."/>
        </authorList>
    </citation>
    <scope>NUCLEOTIDE SEQUENCE [LARGE SCALE GENOMIC DNA]</scope>
    <source>
        <strain evidence="3">cv. HN1</strain>
        <tissue evidence="2">Leaves</tissue>
    </source>
</reference>
<dbReference type="STRING" id="3469.A0A4Y7L035"/>
<protein>
    <submittedName>
        <fullName evidence="2">Uncharacterized protein</fullName>
    </submittedName>
</protein>
<dbReference type="OMA" id="WWTKMED"/>
<evidence type="ECO:0000313" key="3">
    <source>
        <dbReference type="Proteomes" id="UP000316621"/>
    </source>
</evidence>
<feature type="compositionally biased region" description="Gly residues" evidence="1">
    <location>
        <begin position="49"/>
        <end position="74"/>
    </location>
</feature>
<dbReference type="AlphaFoldDB" id="A0A4Y7L035"/>
<dbReference type="Proteomes" id="UP000316621">
    <property type="component" value="Chromosome 9"/>
</dbReference>
<organism evidence="2 3">
    <name type="scientific">Papaver somniferum</name>
    <name type="common">Opium poppy</name>
    <dbReference type="NCBI Taxonomy" id="3469"/>
    <lineage>
        <taxon>Eukaryota</taxon>
        <taxon>Viridiplantae</taxon>
        <taxon>Streptophyta</taxon>
        <taxon>Embryophyta</taxon>
        <taxon>Tracheophyta</taxon>
        <taxon>Spermatophyta</taxon>
        <taxon>Magnoliopsida</taxon>
        <taxon>Ranunculales</taxon>
        <taxon>Papaveraceae</taxon>
        <taxon>Papaveroideae</taxon>
        <taxon>Papaver</taxon>
    </lineage>
</organism>
<dbReference type="EMBL" id="CM010723">
    <property type="protein sequence ID" value="RZC78516.1"/>
    <property type="molecule type" value="Genomic_DNA"/>
</dbReference>
<sequence length="148" mass="16473">MSLRVLSINCYHFSFYKTLPFHQGLLVRLSSSSTSTTTVMSYRPNSQGGRRGGGPGGGRGAGGRRGGGGGGRGRGGGEQRWWDPVWRAERLRQMQAENPVEVLDKNEMWGKMEELINSSEQELIIKKNYGRDGQQTLSDMAYQLNLYL</sequence>